<dbReference type="EMBL" id="ML977032">
    <property type="protein sequence ID" value="KAF1949757.1"/>
    <property type="molecule type" value="Genomic_DNA"/>
</dbReference>
<reference evidence="1" key="1">
    <citation type="journal article" date="2020" name="Stud. Mycol.">
        <title>101 Dothideomycetes genomes: a test case for predicting lifestyles and emergence of pathogens.</title>
        <authorList>
            <person name="Haridas S."/>
            <person name="Albert R."/>
            <person name="Binder M."/>
            <person name="Bloem J."/>
            <person name="Labutti K."/>
            <person name="Salamov A."/>
            <person name="Andreopoulos B."/>
            <person name="Baker S."/>
            <person name="Barry K."/>
            <person name="Bills G."/>
            <person name="Bluhm B."/>
            <person name="Cannon C."/>
            <person name="Castanera R."/>
            <person name="Culley D."/>
            <person name="Daum C."/>
            <person name="Ezra D."/>
            <person name="Gonzalez J."/>
            <person name="Henrissat B."/>
            <person name="Kuo A."/>
            <person name="Liang C."/>
            <person name="Lipzen A."/>
            <person name="Lutzoni F."/>
            <person name="Magnuson J."/>
            <person name="Mondo S."/>
            <person name="Nolan M."/>
            <person name="Ohm R."/>
            <person name="Pangilinan J."/>
            <person name="Park H.-J."/>
            <person name="Ramirez L."/>
            <person name="Alfaro M."/>
            <person name="Sun H."/>
            <person name="Tritt A."/>
            <person name="Yoshinaga Y."/>
            <person name="Zwiers L.-H."/>
            <person name="Turgeon B."/>
            <person name="Goodwin S."/>
            <person name="Spatafora J."/>
            <person name="Crous P."/>
            <person name="Grigoriev I."/>
        </authorList>
    </citation>
    <scope>NUCLEOTIDE SEQUENCE</scope>
    <source>
        <strain evidence="1">CBS 675.92</strain>
    </source>
</reference>
<organism evidence="1 2">
    <name type="scientific">Byssothecium circinans</name>
    <dbReference type="NCBI Taxonomy" id="147558"/>
    <lineage>
        <taxon>Eukaryota</taxon>
        <taxon>Fungi</taxon>
        <taxon>Dikarya</taxon>
        <taxon>Ascomycota</taxon>
        <taxon>Pezizomycotina</taxon>
        <taxon>Dothideomycetes</taxon>
        <taxon>Pleosporomycetidae</taxon>
        <taxon>Pleosporales</taxon>
        <taxon>Massarineae</taxon>
        <taxon>Massarinaceae</taxon>
        <taxon>Byssothecium</taxon>
    </lineage>
</organism>
<protein>
    <submittedName>
        <fullName evidence="1">Uncharacterized protein</fullName>
    </submittedName>
</protein>
<keyword evidence="2" id="KW-1185">Reference proteome</keyword>
<name>A0A6A5TLD6_9PLEO</name>
<evidence type="ECO:0000313" key="2">
    <source>
        <dbReference type="Proteomes" id="UP000800035"/>
    </source>
</evidence>
<accession>A0A6A5TLD6</accession>
<gene>
    <name evidence="1" type="ORF">CC80DRAFT_554983</name>
</gene>
<proteinExistence type="predicted"/>
<evidence type="ECO:0000313" key="1">
    <source>
        <dbReference type="EMBL" id="KAF1949757.1"/>
    </source>
</evidence>
<dbReference type="Proteomes" id="UP000800035">
    <property type="component" value="Unassembled WGS sequence"/>
</dbReference>
<dbReference type="OrthoDB" id="3791143at2759"/>
<sequence>MKPLATQRAKRSWVYLHGYRVALLKEPNRLFFICRYCHQHKIIDAGGAGIYETTLSTSTTARHLSQKKRGHGYLPPGKEAEKREISHLRRVLIGDKISVSQDIANELSGFNTQHFRLAAVS</sequence>
<dbReference type="AlphaFoldDB" id="A0A6A5TLD6"/>